<feature type="region of interest" description="Disordered" evidence="1">
    <location>
        <begin position="1"/>
        <end position="22"/>
    </location>
</feature>
<organism evidence="2">
    <name type="scientific">Arundo donax</name>
    <name type="common">Giant reed</name>
    <name type="synonym">Donax arundinaceus</name>
    <dbReference type="NCBI Taxonomy" id="35708"/>
    <lineage>
        <taxon>Eukaryota</taxon>
        <taxon>Viridiplantae</taxon>
        <taxon>Streptophyta</taxon>
        <taxon>Embryophyta</taxon>
        <taxon>Tracheophyta</taxon>
        <taxon>Spermatophyta</taxon>
        <taxon>Magnoliopsida</taxon>
        <taxon>Liliopsida</taxon>
        <taxon>Poales</taxon>
        <taxon>Poaceae</taxon>
        <taxon>PACMAD clade</taxon>
        <taxon>Arundinoideae</taxon>
        <taxon>Arundineae</taxon>
        <taxon>Arundo</taxon>
    </lineage>
</organism>
<evidence type="ECO:0000313" key="2">
    <source>
        <dbReference type="EMBL" id="JAE06483.1"/>
    </source>
</evidence>
<dbReference type="EMBL" id="GBRH01191413">
    <property type="protein sequence ID" value="JAE06483.1"/>
    <property type="molecule type" value="Transcribed_RNA"/>
</dbReference>
<accession>A0A0A9FE00</accession>
<evidence type="ECO:0000256" key="1">
    <source>
        <dbReference type="SAM" id="MobiDB-lite"/>
    </source>
</evidence>
<dbReference type="AlphaFoldDB" id="A0A0A9FE00"/>
<name>A0A0A9FE00_ARUDO</name>
<reference evidence="2" key="1">
    <citation type="submission" date="2014-09" db="EMBL/GenBank/DDBJ databases">
        <authorList>
            <person name="Magalhaes I.L.F."/>
            <person name="Oliveira U."/>
            <person name="Santos F.R."/>
            <person name="Vidigal T.H.D.A."/>
            <person name="Brescovit A.D."/>
            <person name="Santos A.J."/>
        </authorList>
    </citation>
    <scope>NUCLEOTIDE SEQUENCE</scope>
    <source>
        <tissue evidence="2">Shoot tissue taken approximately 20 cm above the soil surface</tissue>
    </source>
</reference>
<sequence>MIHLLPSPEKNQTKREGKSMTL</sequence>
<reference evidence="2" key="2">
    <citation type="journal article" date="2015" name="Data Brief">
        <title>Shoot transcriptome of the giant reed, Arundo donax.</title>
        <authorList>
            <person name="Barrero R.A."/>
            <person name="Guerrero F.D."/>
            <person name="Moolhuijzen P."/>
            <person name="Goolsby J.A."/>
            <person name="Tidwell J."/>
            <person name="Bellgard S.E."/>
            <person name="Bellgard M.I."/>
        </authorList>
    </citation>
    <scope>NUCLEOTIDE SEQUENCE</scope>
    <source>
        <tissue evidence="2">Shoot tissue taken approximately 20 cm above the soil surface</tissue>
    </source>
</reference>
<proteinExistence type="predicted"/>
<protein>
    <submittedName>
        <fullName evidence="2">Uncharacterized protein</fullName>
    </submittedName>
</protein>
<feature type="compositionally biased region" description="Basic and acidic residues" evidence="1">
    <location>
        <begin position="11"/>
        <end position="22"/>
    </location>
</feature>